<evidence type="ECO:0000313" key="2">
    <source>
        <dbReference type="EMBL" id="KEF39690.1"/>
    </source>
</evidence>
<gene>
    <name evidence="2" type="ORF">M670_00711</name>
</gene>
<dbReference type="Proteomes" id="UP000027936">
    <property type="component" value="Unassembled WGS sequence"/>
</dbReference>
<feature type="domain" description="DUF7768" evidence="1">
    <location>
        <begin position="34"/>
        <end position="131"/>
    </location>
</feature>
<accession>A0A072P2I9</accession>
<proteinExistence type="predicted"/>
<dbReference type="EMBL" id="JJRY01000002">
    <property type="protein sequence ID" value="KEF39690.1"/>
    <property type="molecule type" value="Genomic_DNA"/>
</dbReference>
<dbReference type="PATRIC" id="fig|1348973.3.peg.682"/>
<comment type="caution">
    <text evidence="2">The sequence shown here is derived from an EMBL/GenBank/DDBJ whole genome shotgun (WGS) entry which is preliminary data.</text>
</comment>
<evidence type="ECO:0000259" key="1">
    <source>
        <dbReference type="Pfam" id="PF24963"/>
    </source>
</evidence>
<dbReference type="OrthoDB" id="9807423at2"/>
<dbReference type="RefSeq" id="WP_035193350.1">
    <property type="nucleotide sequence ID" value="NZ_JJRY01000002.1"/>
</dbReference>
<protein>
    <recommendedName>
        <fullName evidence="1">DUF7768 domain-containing protein</fullName>
    </recommendedName>
</protein>
<dbReference type="Pfam" id="PF24963">
    <property type="entry name" value="DUF7768"/>
    <property type="match status" value="1"/>
</dbReference>
<name>A0A072P2I9_SCHAZ</name>
<dbReference type="InterPro" id="IPR056670">
    <property type="entry name" value="DUF7768"/>
</dbReference>
<organism evidence="2 3">
    <name type="scientific">Schinkia azotoformans MEV2011</name>
    <dbReference type="NCBI Taxonomy" id="1348973"/>
    <lineage>
        <taxon>Bacteria</taxon>
        <taxon>Bacillati</taxon>
        <taxon>Bacillota</taxon>
        <taxon>Bacilli</taxon>
        <taxon>Bacillales</taxon>
        <taxon>Bacillaceae</taxon>
        <taxon>Calidifontibacillus/Schinkia group</taxon>
        <taxon>Schinkia</taxon>
    </lineage>
</organism>
<sequence>MSINKYNAEGYYDPTAYEALTRIERESKKMPFRPLVYICSPYSGDVEENVKKAREHCRFALNSGCIPIAMHLLLPQFMDDNNPKERDLALFIDLVIMGKCQEVWVFGDRISDGMAIEIAKAKKRGQGVKYFGFNYKEVSEDA</sequence>
<dbReference type="AlphaFoldDB" id="A0A072P2I9"/>
<evidence type="ECO:0000313" key="3">
    <source>
        <dbReference type="Proteomes" id="UP000027936"/>
    </source>
</evidence>
<dbReference type="Gene3D" id="3.40.50.10400">
    <property type="entry name" value="Hypothetical protein PA1492"/>
    <property type="match status" value="1"/>
</dbReference>
<reference evidence="2 3" key="1">
    <citation type="submission" date="2014-04" db="EMBL/GenBank/DDBJ databases">
        <title>Draft genome sequence of Bacillus azotoformans MEV2011, a (co-) denitrifying strain unable to grow in the presence of oxygen.</title>
        <authorList>
            <person name="Nielsen M."/>
            <person name="Schreiber L."/>
            <person name="Finster K."/>
            <person name="Schramm A."/>
        </authorList>
    </citation>
    <scope>NUCLEOTIDE SEQUENCE [LARGE SCALE GENOMIC DNA]</scope>
    <source>
        <strain evidence="2 3">MEV2011</strain>
    </source>
</reference>